<dbReference type="EMBL" id="AZHB01000006">
    <property type="protein sequence ID" value="OAA68915.1"/>
    <property type="molecule type" value="Genomic_DNA"/>
</dbReference>
<evidence type="ECO:0000256" key="1">
    <source>
        <dbReference type="SAM" id="MobiDB-lite"/>
    </source>
</evidence>
<keyword evidence="3" id="KW-1185">Reference proteome</keyword>
<dbReference type="RefSeq" id="XP_018705785.1">
    <property type="nucleotide sequence ID" value="XM_018846896.1"/>
</dbReference>
<dbReference type="AlphaFoldDB" id="A0A168ALN3"/>
<organism evidence="2 3">
    <name type="scientific">Cordyceps fumosorosea (strain ARSEF 2679)</name>
    <name type="common">Isaria fumosorosea</name>
    <dbReference type="NCBI Taxonomy" id="1081104"/>
    <lineage>
        <taxon>Eukaryota</taxon>
        <taxon>Fungi</taxon>
        <taxon>Dikarya</taxon>
        <taxon>Ascomycota</taxon>
        <taxon>Pezizomycotina</taxon>
        <taxon>Sordariomycetes</taxon>
        <taxon>Hypocreomycetidae</taxon>
        <taxon>Hypocreales</taxon>
        <taxon>Cordycipitaceae</taxon>
        <taxon>Cordyceps</taxon>
    </lineage>
</organism>
<reference evidence="2 3" key="1">
    <citation type="journal article" date="2016" name="Genome Biol. Evol.">
        <title>Divergent and convergent evolution of fungal pathogenicity.</title>
        <authorList>
            <person name="Shang Y."/>
            <person name="Xiao G."/>
            <person name="Zheng P."/>
            <person name="Cen K."/>
            <person name="Zhan S."/>
            <person name="Wang C."/>
        </authorList>
    </citation>
    <scope>NUCLEOTIDE SEQUENCE [LARGE SCALE GENOMIC DNA]</scope>
    <source>
        <strain evidence="2 3">ARSEF 2679</strain>
    </source>
</reference>
<evidence type="ECO:0000313" key="3">
    <source>
        <dbReference type="Proteomes" id="UP000076744"/>
    </source>
</evidence>
<comment type="caution">
    <text evidence="2">The sequence shown here is derived from an EMBL/GenBank/DDBJ whole genome shotgun (WGS) entry which is preliminary data.</text>
</comment>
<evidence type="ECO:0000313" key="2">
    <source>
        <dbReference type="EMBL" id="OAA68915.1"/>
    </source>
</evidence>
<feature type="compositionally biased region" description="Polar residues" evidence="1">
    <location>
        <begin position="1"/>
        <end position="11"/>
    </location>
</feature>
<dbReference type="GeneID" id="30019582"/>
<sequence>MQVSRANIKQASHQRQHQKRSTPPSIRRHAERYWRDNRRDGRQHRLDLLNSHELLHHGQRAVAALIVSRVCEAAAAADGGAAQVLGGQRCQQRGGAPGPATATTDASLWRLWMRSSGLRSEWVARDMPGRGFAGNQKLS</sequence>
<protein>
    <submittedName>
        <fullName evidence="2">Uncharacterized protein</fullName>
    </submittedName>
</protein>
<proteinExistence type="predicted"/>
<dbReference type="Proteomes" id="UP000076744">
    <property type="component" value="Unassembled WGS sequence"/>
</dbReference>
<feature type="region of interest" description="Disordered" evidence="1">
    <location>
        <begin position="1"/>
        <end position="29"/>
    </location>
</feature>
<accession>A0A168ALN3</accession>
<feature type="compositionally biased region" description="Basic residues" evidence="1">
    <location>
        <begin position="12"/>
        <end position="29"/>
    </location>
</feature>
<gene>
    <name evidence="2" type="ORF">ISF_03290</name>
</gene>
<name>A0A168ALN3_CORFA</name>